<gene>
    <name evidence="1" type="ORF">SAOR_14625</name>
</gene>
<dbReference type="Proteomes" id="UP000283993">
    <property type="component" value="Unassembled WGS sequence"/>
</dbReference>
<reference evidence="1 2" key="1">
    <citation type="submission" date="2013-10" db="EMBL/GenBank/DDBJ databases">
        <title>Salinisphaera orenii MK-B5 Genome Sequencing.</title>
        <authorList>
            <person name="Lai Q."/>
            <person name="Li C."/>
            <person name="Shao Z."/>
        </authorList>
    </citation>
    <scope>NUCLEOTIDE SEQUENCE [LARGE SCALE GENOMIC DNA]</scope>
    <source>
        <strain evidence="1 2">MK-B5</strain>
    </source>
</reference>
<evidence type="ECO:0008006" key="3">
    <source>
        <dbReference type="Google" id="ProtNLM"/>
    </source>
</evidence>
<accession>A0A423PFK5</accession>
<dbReference type="GO" id="GO:0006281">
    <property type="term" value="P:DNA repair"/>
    <property type="evidence" value="ECO:0007669"/>
    <property type="project" value="InterPro"/>
</dbReference>
<dbReference type="SUPFAM" id="SSF48150">
    <property type="entry name" value="DNA-glycosylase"/>
    <property type="match status" value="1"/>
</dbReference>
<dbReference type="Gene3D" id="1.10.340.30">
    <property type="entry name" value="Hypothetical protein, domain 2"/>
    <property type="match status" value="1"/>
</dbReference>
<dbReference type="RefSeq" id="WP_123632084.1">
    <property type="nucleotide sequence ID" value="NZ_AYKH01000042.1"/>
</dbReference>
<comment type="caution">
    <text evidence="1">The sequence shown here is derived from an EMBL/GenBank/DDBJ whole genome shotgun (WGS) entry which is preliminary data.</text>
</comment>
<keyword evidence="2" id="KW-1185">Reference proteome</keyword>
<name>A0A423PFK5_9GAMM</name>
<organism evidence="1 2">
    <name type="scientific">Salinisphaera orenii MK-B5</name>
    <dbReference type="NCBI Taxonomy" id="856730"/>
    <lineage>
        <taxon>Bacteria</taxon>
        <taxon>Pseudomonadati</taxon>
        <taxon>Pseudomonadota</taxon>
        <taxon>Gammaproteobacteria</taxon>
        <taxon>Salinisphaerales</taxon>
        <taxon>Salinisphaeraceae</taxon>
        <taxon>Salinisphaera</taxon>
    </lineage>
</organism>
<evidence type="ECO:0000313" key="1">
    <source>
        <dbReference type="EMBL" id="ROO24429.1"/>
    </source>
</evidence>
<dbReference type="EMBL" id="AYKH01000042">
    <property type="protein sequence ID" value="ROO24429.1"/>
    <property type="molecule type" value="Genomic_DNA"/>
</dbReference>
<dbReference type="AlphaFoldDB" id="A0A423PFK5"/>
<evidence type="ECO:0000313" key="2">
    <source>
        <dbReference type="Proteomes" id="UP000283993"/>
    </source>
</evidence>
<sequence length="215" mass="23519">MARQQDIAQAALRRHGRTFAAELGVRLQRNTPSPLFRLLCLSLLTSAPVQADLAMRGAQALGTAGWTTPDKLRRSSWAERAAVLNRAGYARVDEKTATQLERFNDRLLSEYGGDLRRLRGEADGDLRAARKALKQFHGIGETGAGIFLREVQAAWPEFHPFADKAALKAAEKLGLPTEVEHLAGLVEPREFPRLVAALVRTQLAKDFGAVRSAAG</sequence>
<protein>
    <recommendedName>
        <fullName evidence="3">Endonuclease</fullName>
    </recommendedName>
</protein>
<proteinExistence type="predicted"/>
<dbReference type="InterPro" id="IPR011257">
    <property type="entry name" value="DNA_glycosylase"/>
</dbReference>
<dbReference type="GO" id="GO:0003824">
    <property type="term" value="F:catalytic activity"/>
    <property type="evidence" value="ECO:0007669"/>
    <property type="project" value="InterPro"/>
</dbReference>